<proteinExistence type="predicted"/>
<dbReference type="Pfam" id="PF00005">
    <property type="entry name" value="ABC_tran"/>
    <property type="match status" value="1"/>
</dbReference>
<keyword evidence="2 5" id="KW-0812">Transmembrane</keyword>
<dbReference type="Gene3D" id="3.40.50.300">
    <property type="entry name" value="P-loop containing nucleotide triphosphate hydrolases"/>
    <property type="match status" value="1"/>
</dbReference>
<feature type="transmembrane region" description="Helical" evidence="5">
    <location>
        <begin position="265"/>
        <end position="287"/>
    </location>
</feature>
<dbReference type="GO" id="GO:0042626">
    <property type="term" value="F:ATPase-coupled transmembrane transporter activity"/>
    <property type="evidence" value="ECO:0007669"/>
    <property type="project" value="TreeGrafter"/>
</dbReference>
<dbReference type="InterPro" id="IPR039421">
    <property type="entry name" value="Type_1_exporter"/>
</dbReference>
<evidence type="ECO:0000313" key="7">
    <source>
        <dbReference type="EMBL" id="TWU24331.1"/>
    </source>
</evidence>
<evidence type="ECO:0000256" key="5">
    <source>
        <dbReference type="SAM" id="Phobius"/>
    </source>
</evidence>
<dbReference type="EMBL" id="SJPT01000003">
    <property type="protein sequence ID" value="TWU24331.1"/>
    <property type="molecule type" value="Genomic_DNA"/>
</dbReference>
<accession>A0A5C6CLX8</accession>
<evidence type="ECO:0000313" key="8">
    <source>
        <dbReference type="Proteomes" id="UP000316304"/>
    </source>
</evidence>
<keyword evidence="7" id="KW-0067">ATP-binding</keyword>
<feature type="transmembrane region" description="Helical" evidence="5">
    <location>
        <begin position="293"/>
        <end position="315"/>
    </location>
</feature>
<dbReference type="InterPro" id="IPR036640">
    <property type="entry name" value="ABC1_TM_sf"/>
</dbReference>
<dbReference type="GO" id="GO:0016887">
    <property type="term" value="F:ATP hydrolysis activity"/>
    <property type="evidence" value="ECO:0007669"/>
    <property type="project" value="InterPro"/>
</dbReference>
<feature type="transmembrane region" description="Helical" evidence="5">
    <location>
        <begin position="163"/>
        <end position="192"/>
    </location>
</feature>
<dbReference type="InterPro" id="IPR003439">
    <property type="entry name" value="ABC_transporter-like_ATP-bd"/>
</dbReference>
<dbReference type="SUPFAM" id="SSF90123">
    <property type="entry name" value="ABC transporter transmembrane region"/>
    <property type="match status" value="1"/>
</dbReference>
<dbReference type="SUPFAM" id="SSF52540">
    <property type="entry name" value="P-loop containing nucleoside triphosphate hydrolases"/>
    <property type="match status" value="1"/>
</dbReference>
<dbReference type="GO" id="GO:0005524">
    <property type="term" value="F:ATP binding"/>
    <property type="evidence" value="ECO:0007669"/>
    <property type="project" value="UniProtKB-KW"/>
</dbReference>
<dbReference type="PANTHER" id="PTHR24221:SF654">
    <property type="entry name" value="ATP-BINDING CASSETTE SUB-FAMILY B MEMBER 6"/>
    <property type="match status" value="1"/>
</dbReference>
<keyword evidence="3 5" id="KW-1133">Transmembrane helix</keyword>
<keyword evidence="8" id="KW-1185">Reference proteome</keyword>
<dbReference type="RefSeq" id="WP_146594527.1">
    <property type="nucleotide sequence ID" value="NZ_SJPT01000003.1"/>
</dbReference>
<keyword evidence="4 5" id="KW-0472">Membrane</keyword>
<evidence type="ECO:0000256" key="3">
    <source>
        <dbReference type="ARBA" id="ARBA00022989"/>
    </source>
</evidence>
<evidence type="ECO:0000256" key="1">
    <source>
        <dbReference type="ARBA" id="ARBA00004651"/>
    </source>
</evidence>
<dbReference type="PROSITE" id="PS50893">
    <property type="entry name" value="ABC_TRANSPORTER_2"/>
    <property type="match status" value="1"/>
</dbReference>
<dbReference type="GO" id="GO:0005886">
    <property type="term" value="C:plasma membrane"/>
    <property type="evidence" value="ECO:0007669"/>
    <property type="project" value="UniProtKB-SubCell"/>
</dbReference>
<feature type="transmembrane region" description="Helical" evidence="5">
    <location>
        <begin position="77"/>
        <end position="96"/>
    </location>
</feature>
<organism evidence="7 8">
    <name type="scientific">Novipirellula galeiformis</name>
    <dbReference type="NCBI Taxonomy" id="2528004"/>
    <lineage>
        <taxon>Bacteria</taxon>
        <taxon>Pseudomonadati</taxon>
        <taxon>Planctomycetota</taxon>
        <taxon>Planctomycetia</taxon>
        <taxon>Pirellulales</taxon>
        <taxon>Pirellulaceae</taxon>
        <taxon>Novipirellula</taxon>
    </lineage>
</organism>
<dbReference type="Gene3D" id="1.20.1560.10">
    <property type="entry name" value="ABC transporter type 1, transmembrane domain"/>
    <property type="match status" value="1"/>
</dbReference>
<dbReference type="AlphaFoldDB" id="A0A5C6CLX8"/>
<evidence type="ECO:0000259" key="6">
    <source>
        <dbReference type="PROSITE" id="PS50893"/>
    </source>
</evidence>
<dbReference type="InterPro" id="IPR027417">
    <property type="entry name" value="P-loop_NTPase"/>
</dbReference>
<feature type="transmembrane region" description="Helical" evidence="5">
    <location>
        <begin position="20"/>
        <end position="44"/>
    </location>
</feature>
<protein>
    <submittedName>
        <fullName evidence="7">Multidrug resistance ABC transporter ATP-binding and permease protein</fullName>
    </submittedName>
</protein>
<gene>
    <name evidence="7" type="primary">lmrA</name>
    <name evidence="7" type="ORF">Pla52o_22580</name>
</gene>
<evidence type="ECO:0000256" key="4">
    <source>
        <dbReference type="ARBA" id="ARBA00023136"/>
    </source>
</evidence>
<feature type="domain" description="ABC transporter" evidence="6">
    <location>
        <begin position="357"/>
        <end position="592"/>
    </location>
</feature>
<comment type="subcellular location">
    <subcellularLocation>
        <location evidence="1">Cell membrane</location>
        <topology evidence="1">Multi-pass membrane protein</topology>
    </subcellularLocation>
</comment>
<dbReference type="OrthoDB" id="1640806at2"/>
<keyword evidence="7" id="KW-0547">Nucleotide-binding</keyword>
<evidence type="ECO:0000256" key="2">
    <source>
        <dbReference type="ARBA" id="ARBA00022692"/>
    </source>
</evidence>
<reference evidence="7 8" key="1">
    <citation type="submission" date="2019-02" db="EMBL/GenBank/DDBJ databases">
        <title>Deep-cultivation of Planctomycetes and their phenomic and genomic characterization uncovers novel biology.</title>
        <authorList>
            <person name="Wiegand S."/>
            <person name="Jogler M."/>
            <person name="Boedeker C."/>
            <person name="Pinto D."/>
            <person name="Vollmers J."/>
            <person name="Rivas-Marin E."/>
            <person name="Kohn T."/>
            <person name="Peeters S.H."/>
            <person name="Heuer A."/>
            <person name="Rast P."/>
            <person name="Oberbeckmann S."/>
            <person name="Bunk B."/>
            <person name="Jeske O."/>
            <person name="Meyerdierks A."/>
            <person name="Storesund J.E."/>
            <person name="Kallscheuer N."/>
            <person name="Luecker S."/>
            <person name="Lage O.M."/>
            <person name="Pohl T."/>
            <person name="Merkel B.J."/>
            <person name="Hornburger P."/>
            <person name="Mueller R.-W."/>
            <person name="Bruemmer F."/>
            <person name="Labrenz M."/>
            <person name="Spormann A.M."/>
            <person name="Op Den Camp H."/>
            <person name="Overmann J."/>
            <person name="Amann R."/>
            <person name="Jetten M.S.M."/>
            <person name="Mascher T."/>
            <person name="Medema M.H."/>
            <person name="Devos D.P."/>
            <person name="Kaster A.-K."/>
            <person name="Ovreas L."/>
            <person name="Rohde M."/>
            <person name="Galperin M.Y."/>
            <person name="Jogler C."/>
        </authorList>
    </citation>
    <scope>NUCLEOTIDE SEQUENCE [LARGE SCALE GENOMIC DNA]</scope>
    <source>
        <strain evidence="7 8">Pla52o</strain>
    </source>
</reference>
<name>A0A5C6CLX8_9BACT</name>
<dbReference type="PANTHER" id="PTHR24221">
    <property type="entry name" value="ATP-BINDING CASSETTE SUB-FAMILY B"/>
    <property type="match status" value="1"/>
</dbReference>
<sequence length="601" mass="65713">MSRLAAPRSEPEASGAWTTYLWASLAGLLVPVIVVLVGLITVLLDSRGFDGDTVQLGTHLNLPLPEDFIRQRPLVQLAQLVGVTFAIASLFSLAVWRHRREADARARSITKSLHRKVLQQSLRRAEIEGAAAQYVRAEQLIGTHLPSIQKGLSMWYRAIPQNVLMLVGCVAVALLVNIWLAMLAVVSGVLLWQLYHRLRYRQGDEISNWEVPRSRRRMAEIVGQAPLLARLQTQGLADRSFETELDSLYRRITAEESRDGRLWPLLFLATSVAVGVLLLGLGANLLIGESGLSVSSAFVLGLALGGAIVSADRLAKLSIQLRQSEPSSDAIYLYLQRRDDVAPSEQRVGLAGLRDSVRIDDVTLKDSTGRAILRNLSLQLRPRSFVALLGTESVSTRALTELIMGFGHPSEGHVSIDGIPLLDVHPQALARNVMWVEPSGPLWDGTIAENLRGGDDGINSGDLVEVLEKLNVYEQIQRLPEGLNTYVTAGDSQLPSGVTFAIGVARAILHKPAVVIAMEPPPPAEHLPDDPGLAGLKQLAEAGSLVVVLPRRLQTLRSADRVVLLNGPRIAGEGKHADLLTSSDLYRHLNYLLFNPYRHQK</sequence>
<comment type="caution">
    <text evidence="7">The sequence shown here is derived from an EMBL/GenBank/DDBJ whole genome shotgun (WGS) entry which is preliminary data.</text>
</comment>
<dbReference type="Proteomes" id="UP000316304">
    <property type="component" value="Unassembled WGS sequence"/>
</dbReference>